<feature type="domain" description="RNA polymerase sigma-70 region 4" evidence="7">
    <location>
        <begin position="129"/>
        <end position="177"/>
    </location>
</feature>
<keyword evidence="2 5" id="KW-0731">Sigma factor</keyword>
<dbReference type="EMBL" id="JAHOPB010000001">
    <property type="protein sequence ID" value="MBU8875245.1"/>
    <property type="molecule type" value="Genomic_DNA"/>
</dbReference>
<keyword evidence="9" id="KW-1185">Reference proteome</keyword>
<accession>A0ABS6ILF0</accession>
<evidence type="ECO:0000313" key="9">
    <source>
        <dbReference type="Proteomes" id="UP000727907"/>
    </source>
</evidence>
<evidence type="ECO:0000259" key="7">
    <source>
        <dbReference type="Pfam" id="PF04545"/>
    </source>
</evidence>
<keyword evidence="4 5" id="KW-0804">Transcription</keyword>
<organism evidence="8 9">
    <name type="scientific">Reyranella humidisoli</name>
    <dbReference type="NCBI Taxonomy" id="2849149"/>
    <lineage>
        <taxon>Bacteria</taxon>
        <taxon>Pseudomonadati</taxon>
        <taxon>Pseudomonadota</taxon>
        <taxon>Alphaproteobacteria</taxon>
        <taxon>Hyphomicrobiales</taxon>
        <taxon>Reyranellaceae</taxon>
        <taxon>Reyranella</taxon>
    </lineage>
</organism>
<evidence type="ECO:0000256" key="2">
    <source>
        <dbReference type="ARBA" id="ARBA00023082"/>
    </source>
</evidence>
<name>A0ABS6ILF0_9HYPH</name>
<keyword evidence="3 5" id="KW-0238">DNA-binding</keyword>
<evidence type="ECO:0000313" key="8">
    <source>
        <dbReference type="EMBL" id="MBU8875245.1"/>
    </source>
</evidence>
<dbReference type="InterPro" id="IPR007630">
    <property type="entry name" value="RNA_pol_sigma70_r4"/>
</dbReference>
<comment type="similarity">
    <text evidence="5">Belongs to the sigma-70 factor family. ECF subfamily.</text>
</comment>
<gene>
    <name evidence="8" type="ORF">KQ910_15835</name>
</gene>
<dbReference type="PANTHER" id="PTHR43133:SF62">
    <property type="entry name" value="RNA POLYMERASE SIGMA FACTOR SIGZ"/>
    <property type="match status" value="1"/>
</dbReference>
<feature type="domain" description="RNA polymerase sigma-70 region 2" evidence="6">
    <location>
        <begin position="27"/>
        <end position="94"/>
    </location>
</feature>
<evidence type="ECO:0000256" key="4">
    <source>
        <dbReference type="ARBA" id="ARBA00023163"/>
    </source>
</evidence>
<dbReference type="Pfam" id="PF04542">
    <property type="entry name" value="Sigma70_r2"/>
    <property type="match status" value="1"/>
</dbReference>
<dbReference type="Pfam" id="PF04545">
    <property type="entry name" value="Sigma70_r4"/>
    <property type="match status" value="1"/>
</dbReference>
<dbReference type="InterPro" id="IPR039425">
    <property type="entry name" value="RNA_pol_sigma-70-like"/>
</dbReference>
<dbReference type="RefSeq" id="WP_216962175.1">
    <property type="nucleotide sequence ID" value="NZ_JAHOPB010000001.1"/>
</dbReference>
<dbReference type="InterPro" id="IPR007627">
    <property type="entry name" value="RNA_pol_sigma70_r2"/>
</dbReference>
<evidence type="ECO:0000256" key="3">
    <source>
        <dbReference type="ARBA" id="ARBA00023125"/>
    </source>
</evidence>
<keyword evidence="1 5" id="KW-0805">Transcription regulation</keyword>
<dbReference type="PROSITE" id="PS01063">
    <property type="entry name" value="SIGMA70_ECF"/>
    <property type="match status" value="1"/>
</dbReference>
<sequence>MLSADEAADLIEAIATRQDRAAFARFFNHFAPRVKAFIMRGGADAEAAQEVAQEALIMVWRKAASFDRTRASATTWLYTIARNKRIDLLRRNNRPAIDTEDWLTVFAPEADDADKSVLAGQTYTRVKELLSGLSADQLVVIEKAFFEDKTHTVIAEELKLPLGTVKSRIRLALGRLRDALEKDEP</sequence>
<reference evidence="8 9" key="1">
    <citation type="submission" date="2021-06" db="EMBL/GenBank/DDBJ databases">
        <authorList>
            <person name="Lee D.H."/>
        </authorList>
    </citation>
    <scope>NUCLEOTIDE SEQUENCE [LARGE SCALE GENOMIC DNA]</scope>
    <source>
        <strain evidence="8 9">MMS21-HV4-11</strain>
    </source>
</reference>
<evidence type="ECO:0000256" key="1">
    <source>
        <dbReference type="ARBA" id="ARBA00023015"/>
    </source>
</evidence>
<evidence type="ECO:0000256" key="5">
    <source>
        <dbReference type="RuleBase" id="RU000716"/>
    </source>
</evidence>
<proteinExistence type="inferred from homology"/>
<dbReference type="InterPro" id="IPR014284">
    <property type="entry name" value="RNA_pol_sigma-70_dom"/>
</dbReference>
<dbReference type="CDD" id="cd06171">
    <property type="entry name" value="Sigma70_r4"/>
    <property type="match status" value="1"/>
</dbReference>
<comment type="caution">
    <text evidence="8">The sequence shown here is derived from an EMBL/GenBank/DDBJ whole genome shotgun (WGS) entry which is preliminary data.</text>
</comment>
<evidence type="ECO:0000259" key="6">
    <source>
        <dbReference type="Pfam" id="PF04542"/>
    </source>
</evidence>
<dbReference type="Proteomes" id="UP000727907">
    <property type="component" value="Unassembled WGS sequence"/>
</dbReference>
<dbReference type="NCBIfam" id="TIGR02937">
    <property type="entry name" value="sigma70-ECF"/>
    <property type="match status" value="1"/>
</dbReference>
<protein>
    <recommendedName>
        <fullName evidence="5">RNA polymerase sigma factor</fullName>
    </recommendedName>
</protein>
<dbReference type="InterPro" id="IPR000838">
    <property type="entry name" value="RNA_pol_sigma70_ECF_CS"/>
</dbReference>
<dbReference type="PANTHER" id="PTHR43133">
    <property type="entry name" value="RNA POLYMERASE ECF-TYPE SIGMA FACTO"/>
    <property type="match status" value="1"/>
</dbReference>